<sequence>MASTDESLSMFFDDDFNASAYIDKLVNSITNQSSTSATTPISVYSKTSLTKLSNDISHLITHLDYYTNELTNENLQGKLDMLDKSNVIINSSEDNGTTRLQYHAHVLNTAVLSLQAELAEINKQLDDSSINNEAIQKLILLKQVKANLHQVLKIFELVSNSIALKQSYTVDEFQTALDELFNSIKKQLESSENRDKLLEHVDRLLQLHNLFNHLSKFNPIFRKFITRLSNERDSYRR</sequence>
<accession>A0A367XN24</accession>
<proteinExistence type="predicted"/>
<dbReference type="STRING" id="5486.A0A367XN24"/>
<protein>
    <submittedName>
        <fullName evidence="1">Conserved oligomeric Golgi complex subunit 7</fullName>
    </submittedName>
</protein>
<keyword evidence="2" id="KW-1185">Reference proteome</keyword>
<evidence type="ECO:0000313" key="1">
    <source>
        <dbReference type="EMBL" id="RCK54809.1"/>
    </source>
</evidence>
<evidence type="ECO:0000313" key="2">
    <source>
        <dbReference type="Proteomes" id="UP000253472"/>
    </source>
</evidence>
<dbReference type="Proteomes" id="UP000253472">
    <property type="component" value="Unassembled WGS sequence"/>
</dbReference>
<name>A0A367XN24_9ASCO</name>
<gene>
    <name evidence="1" type="primary">COG7_1</name>
    <name evidence="1" type="ORF">Cantr_04708</name>
</gene>
<dbReference type="OrthoDB" id="4064682at2759"/>
<dbReference type="Gene3D" id="6.10.250.2790">
    <property type="match status" value="1"/>
</dbReference>
<organism evidence="1 2">
    <name type="scientific">Candida viswanathii</name>
    <dbReference type="NCBI Taxonomy" id="5486"/>
    <lineage>
        <taxon>Eukaryota</taxon>
        <taxon>Fungi</taxon>
        <taxon>Dikarya</taxon>
        <taxon>Ascomycota</taxon>
        <taxon>Saccharomycotina</taxon>
        <taxon>Pichiomycetes</taxon>
        <taxon>Debaryomycetaceae</taxon>
        <taxon>Candida/Lodderomyces clade</taxon>
        <taxon>Candida</taxon>
    </lineage>
</organism>
<reference evidence="1 2" key="1">
    <citation type="submission" date="2018-06" db="EMBL/GenBank/DDBJ databases">
        <title>Whole genome sequencing of Candida tropicalis (genome annotated by CSBL at Korea University).</title>
        <authorList>
            <person name="Ahn J."/>
        </authorList>
    </citation>
    <scope>NUCLEOTIDE SEQUENCE [LARGE SCALE GENOMIC DNA]</scope>
    <source>
        <strain evidence="1 2">ATCC 20962</strain>
    </source>
</reference>
<dbReference type="EMBL" id="QLNQ01000030">
    <property type="protein sequence ID" value="RCK54809.1"/>
    <property type="molecule type" value="Genomic_DNA"/>
</dbReference>
<dbReference type="AlphaFoldDB" id="A0A367XN24"/>
<comment type="caution">
    <text evidence="1">The sequence shown here is derived from an EMBL/GenBank/DDBJ whole genome shotgun (WGS) entry which is preliminary data.</text>
</comment>